<dbReference type="EMBL" id="JARKHS020029775">
    <property type="protein sequence ID" value="KAK8762794.1"/>
    <property type="molecule type" value="Genomic_DNA"/>
</dbReference>
<reference evidence="2 4" key="1">
    <citation type="journal article" date="2023" name="Arcadia Sci">
        <title>De novo assembly of a long-read Amblyomma americanum tick genome.</title>
        <authorList>
            <person name="Chou S."/>
            <person name="Poskanzer K.E."/>
            <person name="Rollins M."/>
            <person name="Thuy-Boun P.S."/>
        </authorList>
    </citation>
    <scope>NUCLEOTIDE SEQUENCE [LARGE SCALE GENOMIC DNA]</scope>
    <source>
        <strain evidence="2">F_SG_1</strain>
        <tissue evidence="2">Salivary glands</tissue>
    </source>
</reference>
<feature type="compositionally biased region" description="Basic and acidic residues" evidence="1">
    <location>
        <begin position="80"/>
        <end position="99"/>
    </location>
</feature>
<dbReference type="Proteomes" id="UP001321473">
    <property type="component" value="Unassembled WGS sequence"/>
</dbReference>
<protein>
    <submittedName>
        <fullName evidence="2">Uncharacterized protein</fullName>
    </submittedName>
</protein>
<reference evidence="2" key="3">
    <citation type="submission" date="2024-02" db="EMBL/GenBank/DDBJ databases">
        <authorList>
            <person name="Mcdaniel E.A."/>
            <person name="Celebi F.M."/>
            <person name="Reiter T."/>
            <person name="Weiss E.C."/>
            <person name="Chou S."/>
        </authorList>
    </citation>
    <scope>NUCLEOTIDE SEQUENCE</scope>
    <source>
        <strain evidence="2">F_SG_1</strain>
        <tissue evidence="2">Salivary glands</tissue>
    </source>
</reference>
<feature type="region of interest" description="Disordered" evidence="1">
    <location>
        <begin position="65"/>
        <end position="112"/>
    </location>
</feature>
<evidence type="ECO:0000256" key="1">
    <source>
        <dbReference type="SAM" id="MobiDB-lite"/>
    </source>
</evidence>
<reference evidence="2" key="2">
    <citation type="submission" date="2023-03" db="EMBL/GenBank/DDBJ databases">
        <authorList>
            <person name="Thuy-Boun P."/>
        </authorList>
    </citation>
    <scope>NUCLEOTIDE SEQUENCE</scope>
    <source>
        <strain evidence="2">F_SG_1</strain>
        <tissue evidence="2">Salivary glands</tissue>
    </source>
</reference>
<dbReference type="AlphaFoldDB" id="A0AAQ4DK04"/>
<name>A0AAQ4DK04_AMBAM</name>
<sequence>MQVLATAPSQEAVAKALARASTQEAEAQALVKPSTREAAVQALPAANAQEPVAAHVAVPAPYSGPAPAAFSWSTAPPREAMSDEQHQSQHDQTWRRASEIDSAPESQSTLVRIPRQSRSGVYNLEGSDCEIALKIEMVFA</sequence>
<comment type="caution">
    <text evidence="2">The sequence shown here is derived from an EMBL/GenBank/DDBJ whole genome shotgun (WGS) entry which is preliminary data.</text>
</comment>
<proteinExistence type="predicted"/>
<dbReference type="EMBL" id="JARKHS020002943">
    <property type="protein sequence ID" value="KAK8786160.1"/>
    <property type="molecule type" value="Genomic_DNA"/>
</dbReference>
<accession>A0AAQ4DK04</accession>
<gene>
    <name evidence="3" type="ORF">V5799_007477</name>
    <name evidence="2" type="ORF">V5799_025939</name>
</gene>
<evidence type="ECO:0000313" key="2">
    <source>
        <dbReference type="EMBL" id="KAK8762794.1"/>
    </source>
</evidence>
<organism evidence="2 4">
    <name type="scientific">Amblyomma americanum</name>
    <name type="common">Lone star tick</name>
    <dbReference type="NCBI Taxonomy" id="6943"/>
    <lineage>
        <taxon>Eukaryota</taxon>
        <taxon>Metazoa</taxon>
        <taxon>Ecdysozoa</taxon>
        <taxon>Arthropoda</taxon>
        <taxon>Chelicerata</taxon>
        <taxon>Arachnida</taxon>
        <taxon>Acari</taxon>
        <taxon>Parasitiformes</taxon>
        <taxon>Ixodida</taxon>
        <taxon>Ixodoidea</taxon>
        <taxon>Ixodidae</taxon>
        <taxon>Amblyomminae</taxon>
        <taxon>Amblyomma</taxon>
    </lineage>
</organism>
<evidence type="ECO:0000313" key="4">
    <source>
        <dbReference type="Proteomes" id="UP001321473"/>
    </source>
</evidence>
<keyword evidence="4" id="KW-1185">Reference proteome</keyword>
<evidence type="ECO:0000313" key="3">
    <source>
        <dbReference type="EMBL" id="KAK8786160.1"/>
    </source>
</evidence>